<evidence type="ECO:0000256" key="7">
    <source>
        <dbReference type="PROSITE-ProRule" id="PRU00042"/>
    </source>
</evidence>
<keyword evidence="10" id="KW-1185">Reference proteome</keyword>
<dbReference type="Pfam" id="PF00096">
    <property type="entry name" value="zf-C2H2"/>
    <property type="match status" value="3"/>
</dbReference>
<keyword evidence="6" id="KW-0539">Nucleus</keyword>
<feature type="domain" description="C2H2-type" evidence="9">
    <location>
        <begin position="1071"/>
        <end position="1098"/>
    </location>
</feature>
<feature type="domain" description="C2H2-type" evidence="9">
    <location>
        <begin position="1014"/>
        <end position="1041"/>
    </location>
</feature>
<keyword evidence="5" id="KW-0862">Zinc</keyword>
<dbReference type="InterPro" id="IPR013087">
    <property type="entry name" value="Znf_C2H2_type"/>
</dbReference>
<dbReference type="GeneID" id="101862846"/>
<accession>A0ABM0K9A3</accession>
<feature type="region of interest" description="Disordered" evidence="8">
    <location>
        <begin position="634"/>
        <end position="654"/>
    </location>
</feature>
<evidence type="ECO:0000256" key="1">
    <source>
        <dbReference type="ARBA" id="ARBA00004123"/>
    </source>
</evidence>
<feature type="domain" description="C2H2-type" evidence="9">
    <location>
        <begin position="1042"/>
        <end position="1070"/>
    </location>
</feature>
<feature type="region of interest" description="Disordered" evidence="8">
    <location>
        <begin position="14"/>
        <end position="33"/>
    </location>
</feature>
<evidence type="ECO:0000256" key="5">
    <source>
        <dbReference type="ARBA" id="ARBA00022833"/>
    </source>
</evidence>
<evidence type="ECO:0000313" key="10">
    <source>
        <dbReference type="Proteomes" id="UP000694888"/>
    </source>
</evidence>
<gene>
    <name evidence="11" type="primary">LOC101862846</name>
</gene>
<dbReference type="PROSITE" id="PS50157">
    <property type="entry name" value="ZINC_FINGER_C2H2_2"/>
    <property type="match status" value="5"/>
</dbReference>
<dbReference type="Gene3D" id="3.30.160.60">
    <property type="entry name" value="Classic Zinc Finger"/>
    <property type="match status" value="6"/>
</dbReference>
<keyword evidence="4 7" id="KW-0863">Zinc-finger</keyword>
<feature type="compositionally biased region" description="Basic and acidic residues" evidence="8">
    <location>
        <begin position="419"/>
        <end position="428"/>
    </location>
</feature>
<feature type="compositionally biased region" description="Basic residues" evidence="8">
    <location>
        <begin position="634"/>
        <end position="644"/>
    </location>
</feature>
<feature type="region of interest" description="Disordered" evidence="8">
    <location>
        <begin position="405"/>
        <end position="428"/>
    </location>
</feature>
<dbReference type="Proteomes" id="UP000694888">
    <property type="component" value="Unplaced"/>
</dbReference>
<evidence type="ECO:0000256" key="2">
    <source>
        <dbReference type="ARBA" id="ARBA00022723"/>
    </source>
</evidence>
<dbReference type="SUPFAM" id="SSF57667">
    <property type="entry name" value="beta-beta-alpha zinc fingers"/>
    <property type="match status" value="3"/>
</dbReference>
<protein>
    <submittedName>
        <fullName evidence="11">Uncharacterized protein LOC101862846</fullName>
    </submittedName>
</protein>
<feature type="domain" description="C2H2-type" evidence="9">
    <location>
        <begin position="952"/>
        <end position="980"/>
    </location>
</feature>
<organism evidence="10 11">
    <name type="scientific">Aplysia californica</name>
    <name type="common">California sea hare</name>
    <dbReference type="NCBI Taxonomy" id="6500"/>
    <lineage>
        <taxon>Eukaryota</taxon>
        <taxon>Metazoa</taxon>
        <taxon>Spiralia</taxon>
        <taxon>Lophotrochozoa</taxon>
        <taxon>Mollusca</taxon>
        <taxon>Gastropoda</taxon>
        <taxon>Heterobranchia</taxon>
        <taxon>Euthyneura</taxon>
        <taxon>Tectipleura</taxon>
        <taxon>Aplysiida</taxon>
        <taxon>Aplysioidea</taxon>
        <taxon>Aplysiidae</taxon>
        <taxon>Aplysia</taxon>
    </lineage>
</organism>
<name>A0ABM0K9A3_APLCA</name>
<evidence type="ECO:0000256" key="4">
    <source>
        <dbReference type="ARBA" id="ARBA00022771"/>
    </source>
</evidence>
<dbReference type="InterPro" id="IPR036236">
    <property type="entry name" value="Znf_C2H2_sf"/>
</dbReference>
<evidence type="ECO:0000259" key="9">
    <source>
        <dbReference type="PROSITE" id="PS50157"/>
    </source>
</evidence>
<keyword evidence="2" id="KW-0479">Metal-binding</keyword>
<feature type="domain" description="C2H2-type" evidence="9">
    <location>
        <begin position="982"/>
        <end position="1009"/>
    </location>
</feature>
<sequence length="1197" mass="133480">MDVDEKINCKFEVDEVDNDNSPHPPASGPASVLREAGVTVPENVGGREKVNEAPTNIVFSSSVESMSNEPPTVVYTSNNAGQEVSQLTENECVVAVSSSPALFVLQTLPTQSLIAGNSAATDNTTLTSLLDNKKTSGAGLPMNQFQLRTNLSSEAATVVHPQGTVVSCEDPSLAQGGIPVVIEQAMGCSSLPSTSNLSSDYFVVVENSDGSHVLSRLITGNVLAGEDKDASESTSVMSNSQPLLEGVTKESFSSNIPQQQQPQSITVVLGGSGSQLVPQNILLNSNSLLTQGTESKFLSGQLPYQTVVAASESIDNRSANLTLPVAGPEMKSFDSADMFVTDVDESYASTSAKNEQFAEMGSDGSAVVHAACERDHEKLNASHGRRNNTAKGLIMSHEVRGGPMATTYKSDMASGSESSNRESEEVKQKKLLEEQRRLIQSHLQHHIQESKKKHLESTVNNLAWTEEMRKLEKLGFSDDTQIFCDVTAELNSAILEHVPGCQQFLLDLAKKNPNSFNCSDENWSFKGDVKALIELYNSLKSLIRLRSKTLIRFQTFEESPEALMPSEKCPKNEKAVNCNLLVPYVSSRGRHLKQSHKFSGAGYIQFSDSFLVSSDLQDQNDVEYGKNFPPKMRRCRRKQRRPSKNVKLSRLSDKNTELENAVSYDSQCGNEDNGNHCESLENVVSSDKLKVEPEREFLSKQSTSEDMDPLQKRLQEEQMKYREIMDKRQKHTHPRPQSNLVEMEVTQQVLTDDKNESMDGETTSSDLQETIVLDGNELPSKRRGRPPKKYDHFVTTEKMRPRNPLTESALTKQRRNYEEHMAFKFFCTQCSFKSKRQSHFLNHIQCHKDGMEKKYSCEQCDFVSISPIMLKRHELKHKKILYKCKVCAAYTTDRPGLLQRHIRLKHSSPSNVVQLHCSQCPFVCSTPQGLAKHTQKHRKTDGRRDEQEEGSHSCNECEKVFRNRMHLQRHMRDVHGPELRPHLCDTCGKAFKRTDALQQHKLVHLARSARQLPFKCSTCSKAFRSQAHLKEHMSMHSSERPYLCQYCGAAFKTQPVQKKHILTLHIKPRTHVCAVCFRQFNTKHALQRHESTHDKADSATEVAVLEMQKSEKLDMKSSQEIAVLDGQASLSVAPTATITVTGHPASCLVQDLMGSVAAPPGEETAVDQEGQSLPQNFIPGSQVTSTMYYFTEELQPL</sequence>
<evidence type="ECO:0000256" key="3">
    <source>
        <dbReference type="ARBA" id="ARBA00022737"/>
    </source>
</evidence>
<evidence type="ECO:0000313" key="11">
    <source>
        <dbReference type="RefSeq" id="XP_005111930.1"/>
    </source>
</evidence>
<dbReference type="SMART" id="SM00355">
    <property type="entry name" value="ZnF_C2H2"/>
    <property type="match status" value="9"/>
</dbReference>
<dbReference type="PANTHER" id="PTHR24376">
    <property type="entry name" value="ZINC FINGER PROTEIN"/>
    <property type="match status" value="1"/>
</dbReference>
<dbReference type="PANTHER" id="PTHR24376:SF235">
    <property type="entry name" value="C2H2-TYPE DOMAIN-CONTAINING PROTEIN"/>
    <property type="match status" value="1"/>
</dbReference>
<dbReference type="RefSeq" id="XP_005111930.1">
    <property type="nucleotide sequence ID" value="XM_005111873.3"/>
</dbReference>
<reference evidence="11" key="1">
    <citation type="submission" date="2025-08" db="UniProtKB">
        <authorList>
            <consortium name="RefSeq"/>
        </authorList>
    </citation>
    <scope>IDENTIFICATION</scope>
</reference>
<dbReference type="PROSITE" id="PS00028">
    <property type="entry name" value="ZINC_FINGER_C2H2_1"/>
    <property type="match status" value="5"/>
</dbReference>
<evidence type="ECO:0000256" key="8">
    <source>
        <dbReference type="SAM" id="MobiDB-lite"/>
    </source>
</evidence>
<proteinExistence type="predicted"/>
<evidence type="ECO:0000256" key="6">
    <source>
        <dbReference type="ARBA" id="ARBA00023242"/>
    </source>
</evidence>
<keyword evidence="3" id="KW-0677">Repeat</keyword>
<comment type="subcellular location">
    <subcellularLocation>
        <location evidence="1">Nucleus</location>
    </subcellularLocation>
</comment>